<feature type="region of interest" description="Disordered" evidence="1">
    <location>
        <begin position="893"/>
        <end position="936"/>
    </location>
</feature>
<accession>A0A6A7AFX9</accession>
<reference evidence="4" key="1">
    <citation type="journal article" date="2020" name="Stud. Mycol.">
        <title>101 Dothideomycetes genomes: a test case for predicting lifestyles and emergence of pathogens.</title>
        <authorList>
            <person name="Haridas S."/>
            <person name="Albert R."/>
            <person name="Binder M."/>
            <person name="Bloem J."/>
            <person name="Labutti K."/>
            <person name="Salamov A."/>
            <person name="Andreopoulos B."/>
            <person name="Baker S."/>
            <person name="Barry K."/>
            <person name="Bills G."/>
            <person name="Bluhm B."/>
            <person name="Cannon C."/>
            <person name="Castanera R."/>
            <person name="Culley D."/>
            <person name="Daum C."/>
            <person name="Ezra D."/>
            <person name="Gonzalez J."/>
            <person name="Henrissat B."/>
            <person name="Kuo A."/>
            <person name="Liang C."/>
            <person name="Lipzen A."/>
            <person name="Lutzoni F."/>
            <person name="Magnuson J."/>
            <person name="Mondo S."/>
            <person name="Nolan M."/>
            <person name="Ohm R."/>
            <person name="Pangilinan J."/>
            <person name="Park H.-J."/>
            <person name="Ramirez L."/>
            <person name="Alfaro M."/>
            <person name="Sun H."/>
            <person name="Tritt A."/>
            <person name="Yoshinaga Y."/>
            <person name="Zwiers L.-H."/>
            <person name="Turgeon B."/>
            <person name="Goodwin S."/>
            <person name="Spatafora J."/>
            <person name="Crous P."/>
            <person name="Grigoriev I."/>
        </authorList>
    </citation>
    <scope>NUCLEOTIDE SEQUENCE</scope>
    <source>
        <strain evidence="4">CBS 113818</strain>
    </source>
</reference>
<organism evidence="4 5">
    <name type="scientific">Ophiobolus disseminans</name>
    <dbReference type="NCBI Taxonomy" id="1469910"/>
    <lineage>
        <taxon>Eukaryota</taxon>
        <taxon>Fungi</taxon>
        <taxon>Dikarya</taxon>
        <taxon>Ascomycota</taxon>
        <taxon>Pezizomycotina</taxon>
        <taxon>Dothideomycetes</taxon>
        <taxon>Pleosporomycetidae</taxon>
        <taxon>Pleosporales</taxon>
        <taxon>Pleosporineae</taxon>
        <taxon>Phaeosphaeriaceae</taxon>
        <taxon>Ophiobolus</taxon>
    </lineage>
</organism>
<evidence type="ECO:0000256" key="1">
    <source>
        <dbReference type="SAM" id="MobiDB-lite"/>
    </source>
</evidence>
<gene>
    <name evidence="4" type="ORF">CC86DRAFT_342325</name>
</gene>
<dbReference type="Pfam" id="PF13374">
    <property type="entry name" value="TPR_10"/>
    <property type="match status" value="1"/>
</dbReference>
<dbReference type="SUPFAM" id="SSF52540">
    <property type="entry name" value="P-loop containing nucleoside triphosphate hydrolases"/>
    <property type="match status" value="1"/>
</dbReference>
<evidence type="ECO:0000313" key="4">
    <source>
        <dbReference type="EMBL" id="KAF2831485.1"/>
    </source>
</evidence>
<dbReference type="SUPFAM" id="SSF48452">
    <property type="entry name" value="TPR-like"/>
    <property type="match status" value="2"/>
</dbReference>
<name>A0A6A7AFX9_9PLEO</name>
<evidence type="ECO:0000259" key="3">
    <source>
        <dbReference type="Pfam" id="PF06985"/>
    </source>
</evidence>
<dbReference type="Pfam" id="PF00931">
    <property type="entry name" value="NB-ARC"/>
    <property type="match status" value="1"/>
</dbReference>
<keyword evidence="5" id="KW-1185">Reference proteome</keyword>
<dbReference type="PANTHER" id="PTHR10622:SF11">
    <property type="entry name" value="HET-DOMAIN-CONTAINING PROTEIN"/>
    <property type="match status" value="1"/>
</dbReference>
<dbReference type="InterPro" id="IPR002182">
    <property type="entry name" value="NB-ARC"/>
</dbReference>
<proteinExistence type="predicted"/>
<dbReference type="InterPro" id="IPR011990">
    <property type="entry name" value="TPR-like_helical_dom_sf"/>
</dbReference>
<dbReference type="InterPro" id="IPR027417">
    <property type="entry name" value="P-loop_NTPase"/>
</dbReference>
<dbReference type="Gene3D" id="1.25.40.10">
    <property type="entry name" value="Tetratricopeptide repeat domain"/>
    <property type="match status" value="1"/>
</dbReference>
<dbReference type="InterPro" id="IPR010730">
    <property type="entry name" value="HET"/>
</dbReference>
<dbReference type="SMART" id="SM00028">
    <property type="entry name" value="TPR"/>
    <property type="match status" value="5"/>
</dbReference>
<dbReference type="EMBL" id="MU006218">
    <property type="protein sequence ID" value="KAF2831485.1"/>
    <property type="molecule type" value="Genomic_DNA"/>
</dbReference>
<dbReference type="Pfam" id="PF13424">
    <property type="entry name" value="TPR_12"/>
    <property type="match status" value="2"/>
</dbReference>
<feature type="domain" description="Heterokaryon incompatibility" evidence="3">
    <location>
        <begin position="26"/>
        <end position="146"/>
    </location>
</feature>
<dbReference type="InterPro" id="IPR019734">
    <property type="entry name" value="TPR_rpt"/>
</dbReference>
<dbReference type="AlphaFoldDB" id="A0A6A7AFX9"/>
<feature type="compositionally biased region" description="Polar residues" evidence="1">
    <location>
        <begin position="893"/>
        <end position="912"/>
    </location>
</feature>
<sequence length="936" mass="104660">MRLLKRLPGDDSFELITFDDNSAPPYAILSHTWTTGQEITYKELLAGTGINKSGYAKLRFCGDRARADGLQYFWVDTCCIDKATSVELSTAINSMFRWYQRATKCYVYLSDVSVPKEVTDAEAFRISWEQAFRCSWWFTRGWTLQELLAPASVEFFSHEGKRLGSRISLEQEIHEITDIPIDALRGQRLTEFSVEERTGWAAKRTTTVKEDRVYCLLGIFGVFLPLIYGEGEEYATLRLQEEIQKRQQGRENYVQDLSVPVSLPFPRNELFVGRESQLQSIKQALLSPNTHQRMTIHGLGGCGKSALALEFAYRALAGHAKRLVFWVPAISHESFKLAYRDIGVRLRIPGISDDNADVERLVKETLSLENVGDWLMIVDNADDSQVLVGVENESYKSARLIDYIPHSNKGAILFTTRSRKAATDFTQGNVLELNDMGKAEARQLLARRTTRQALLNNEAAVDMLLETLAGLPLAIVQAAAFMNQNDTPVSEYVSLLQHAGTKVELFSEHFEDPSRYRSMDSTVAKTWHISFEQIRRQDPLAADYLSFIACIDRISIPQSLLLPGGSVVQQTKALGTLTGYAFITERQQTVPGFSKERLFDMHRLVHMALIWWLEGHGERADWACTAAARAKDLVPYGGHEGKEVWGAYLPHATYVAELVSVVDGAMRASLWGRLGQCQKTLGQYASAETSHRKAWSLRKEVLGPEHPHTLMSMSNLASVLKSQGKYEEAEAMNRQELECTKKVLGPEHPDTLTSMSNLALVLDRQGKYKEAEAMNRQTLAQQEKVLGPEHPSTLTSMSNLAGVLGTQGKYEEAEAMNRQTLAQQEKVLGPEHPSTLTSVYCLAHLLTHQQRYSESLALYERACAGYQAVLGKDHPTTSACHQHYADALASQKQSQLVIPPSRTDSTQSTRTGKGSKLLRGLAKIGIRSPKSSARKA</sequence>
<dbReference type="Gene3D" id="3.40.50.300">
    <property type="entry name" value="P-loop containing nucleotide triphosphate hydrolases"/>
    <property type="match status" value="1"/>
</dbReference>
<dbReference type="Proteomes" id="UP000799424">
    <property type="component" value="Unassembled WGS sequence"/>
</dbReference>
<dbReference type="Pfam" id="PF06985">
    <property type="entry name" value="HET"/>
    <property type="match status" value="1"/>
</dbReference>
<dbReference type="OrthoDB" id="1658288at2759"/>
<evidence type="ECO:0000313" key="5">
    <source>
        <dbReference type="Proteomes" id="UP000799424"/>
    </source>
</evidence>
<dbReference type="GO" id="GO:0043531">
    <property type="term" value="F:ADP binding"/>
    <property type="evidence" value="ECO:0007669"/>
    <property type="project" value="InterPro"/>
</dbReference>
<dbReference type="PANTHER" id="PTHR10622">
    <property type="entry name" value="HET DOMAIN-CONTAINING PROTEIN"/>
    <property type="match status" value="1"/>
</dbReference>
<evidence type="ECO:0000259" key="2">
    <source>
        <dbReference type="Pfam" id="PF00931"/>
    </source>
</evidence>
<protein>
    <submittedName>
        <fullName evidence="4">Kinesin light chain 1</fullName>
    </submittedName>
</protein>
<feature type="domain" description="NB-ARC" evidence="2">
    <location>
        <begin position="275"/>
        <end position="448"/>
    </location>
</feature>